<organism evidence="2 3">
    <name type="scientific">Chelydra serpentina</name>
    <name type="common">Snapping turtle</name>
    <name type="synonym">Testudo serpentina</name>
    <dbReference type="NCBI Taxonomy" id="8475"/>
    <lineage>
        <taxon>Eukaryota</taxon>
        <taxon>Metazoa</taxon>
        <taxon>Chordata</taxon>
        <taxon>Craniata</taxon>
        <taxon>Vertebrata</taxon>
        <taxon>Euteleostomi</taxon>
        <taxon>Archelosauria</taxon>
        <taxon>Testudinata</taxon>
        <taxon>Testudines</taxon>
        <taxon>Cryptodira</taxon>
        <taxon>Durocryptodira</taxon>
        <taxon>Americhelydia</taxon>
        <taxon>Chelydroidea</taxon>
        <taxon>Chelydridae</taxon>
        <taxon>Chelydra</taxon>
    </lineage>
</organism>
<keyword evidence="3" id="KW-1185">Reference proteome</keyword>
<dbReference type="AlphaFoldDB" id="A0A8T1SN41"/>
<dbReference type="EMBL" id="JAHGAV010000158">
    <property type="protein sequence ID" value="KAG6930025.1"/>
    <property type="molecule type" value="Genomic_DNA"/>
</dbReference>
<reference evidence="2 3" key="1">
    <citation type="journal article" date="2020" name="G3 (Bethesda)">
        <title>Draft Genome of the Common Snapping Turtle, Chelydra serpentina, a Model for Phenotypic Plasticity in Reptiles.</title>
        <authorList>
            <person name="Das D."/>
            <person name="Singh S.K."/>
            <person name="Bierstedt J."/>
            <person name="Erickson A."/>
            <person name="Galli G.L.J."/>
            <person name="Crossley D.A. 2nd"/>
            <person name="Rhen T."/>
        </authorList>
    </citation>
    <scope>NUCLEOTIDE SEQUENCE [LARGE SCALE GENOMIC DNA]</scope>
    <source>
        <strain evidence="2">KW</strain>
    </source>
</reference>
<feature type="coiled-coil region" evidence="1">
    <location>
        <begin position="6"/>
        <end position="47"/>
    </location>
</feature>
<proteinExistence type="predicted"/>
<dbReference type="Proteomes" id="UP000765507">
    <property type="component" value="Unassembled WGS sequence"/>
</dbReference>
<accession>A0A8T1SN41</accession>
<evidence type="ECO:0000313" key="3">
    <source>
        <dbReference type="Proteomes" id="UP000765507"/>
    </source>
</evidence>
<evidence type="ECO:0000256" key="1">
    <source>
        <dbReference type="SAM" id="Coils"/>
    </source>
</evidence>
<comment type="caution">
    <text evidence="2">The sequence shown here is derived from an EMBL/GenBank/DDBJ whole genome shotgun (WGS) entry which is preliminary data.</text>
</comment>
<name>A0A8T1SN41_CHESE</name>
<keyword evidence="1" id="KW-0175">Coiled coil</keyword>
<evidence type="ECO:0000313" key="2">
    <source>
        <dbReference type="EMBL" id="KAG6930025.1"/>
    </source>
</evidence>
<dbReference type="OrthoDB" id="6351660at2759"/>
<gene>
    <name evidence="2" type="ORF">G0U57_004407</name>
</gene>
<sequence length="61" mass="7204">MYETKMKELETDVAKKNQSITNLKQLLQEATEREHNIEKHTRDLKEQASHDKRILGLTQIV</sequence>
<protein>
    <submittedName>
        <fullName evidence="2">Centrosomal protein 290</fullName>
    </submittedName>
</protein>